<feature type="domain" description="Creatinase N-terminal" evidence="2">
    <location>
        <begin position="17"/>
        <end position="162"/>
    </location>
</feature>
<feature type="domain" description="Peptidase M24" evidence="1">
    <location>
        <begin position="170"/>
        <end position="378"/>
    </location>
</feature>
<evidence type="ECO:0000313" key="3">
    <source>
        <dbReference type="EMBL" id="QTN01411.1"/>
    </source>
</evidence>
<dbReference type="EMBL" id="CP046956">
    <property type="protein sequence ID" value="QTN01411.1"/>
    <property type="molecule type" value="Genomic_DNA"/>
</dbReference>
<dbReference type="Gene3D" id="3.90.230.10">
    <property type="entry name" value="Creatinase/methionine aminopeptidase superfamily"/>
    <property type="match status" value="1"/>
</dbReference>
<evidence type="ECO:0000259" key="2">
    <source>
        <dbReference type="Pfam" id="PF01321"/>
    </source>
</evidence>
<keyword evidence="4" id="KW-1185">Reference proteome</keyword>
<sequence length="394" mass="44426">MEGGEQVVFTKEEYKERVKRTKEQMAIDGIEVLLITNPSNMNYLTGYNAWSFYVHQMVVVLPDEEEPRWIGRKQDANAAKETTWLQHQHILFYNDDYIQSPILHPMDAIARVLVKMGKGSCRIGVEMENYYFTAKALKQLETGLPNAVFLDATLLINYLRMIKSDKEISMMQKAAKIAGRAMERAMEAIEPGRRENDAVADIYHAQISGTSSFGGDYPAIVPLLPAGKKTSSPHITWSDQPYKAKDTVIVELAGCYQRYHAPLARTVNLGKPMDKVKDLAEVVVEGLNEALYAVKPGSTCEEIEEVWRKSIAKHGFLKDSRIGYSVGLSYPPDWGEHTASIRAGDKTILRPNMTFHMIPGIWFDSYGVEISETFQVTETGCATLTDFPRKLFVK</sequence>
<accession>A0ABX7VZQ7</accession>
<reference evidence="3 4" key="1">
    <citation type="submission" date="2019-12" db="EMBL/GenBank/DDBJ databases">
        <title>The whole genome sequencing of a strain isolated from a Mars analog, Dalangtan Playa.</title>
        <authorList>
            <person name="Huang T."/>
        </authorList>
    </citation>
    <scope>NUCLEOTIDE SEQUENCE [LARGE SCALE GENOMIC DNA]</scope>
    <source>
        <strain evidence="3 4">DP4-553-S</strain>
    </source>
</reference>
<dbReference type="SUPFAM" id="SSF53092">
    <property type="entry name" value="Creatinase/prolidase N-terminal domain"/>
    <property type="match status" value="1"/>
</dbReference>
<name>A0ABX7VZQ7_9BACI</name>
<proteinExistence type="predicted"/>
<dbReference type="PANTHER" id="PTHR46112:SF2">
    <property type="entry name" value="XAA-PRO AMINOPEPTIDASE P-RELATED"/>
    <property type="match status" value="1"/>
</dbReference>
<evidence type="ECO:0000313" key="4">
    <source>
        <dbReference type="Proteomes" id="UP000665043"/>
    </source>
</evidence>
<dbReference type="InterPro" id="IPR050659">
    <property type="entry name" value="Peptidase_M24B"/>
</dbReference>
<dbReference type="InterPro" id="IPR000587">
    <property type="entry name" value="Creatinase_N"/>
</dbReference>
<dbReference type="InterPro" id="IPR000994">
    <property type="entry name" value="Pept_M24"/>
</dbReference>
<dbReference type="PANTHER" id="PTHR46112">
    <property type="entry name" value="AMINOPEPTIDASE"/>
    <property type="match status" value="1"/>
</dbReference>
<dbReference type="CDD" id="cd01066">
    <property type="entry name" value="APP_MetAP"/>
    <property type="match status" value="1"/>
</dbReference>
<dbReference type="Gene3D" id="3.40.350.10">
    <property type="entry name" value="Creatinase/prolidase N-terminal domain"/>
    <property type="match status" value="1"/>
</dbReference>
<evidence type="ECO:0000259" key="1">
    <source>
        <dbReference type="Pfam" id="PF00557"/>
    </source>
</evidence>
<gene>
    <name evidence="3" type="ORF">ERJ70_06570</name>
</gene>
<dbReference type="SUPFAM" id="SSF55920">
    <property type="entry name" value="Creatinase/aminopeptidase"/>
    <property type="match status" value="1"/>
</dbReference>
<dbReference type="Proteomes" id="UP000665043">
    <property type="component" value="Chromosome"/>
</dbReference>
<dbReference type="Pfam" id="PF01321">
    <property type="entry name" value="Creatinase_N"/>
    <property type="match status" value="1"/>
</dbReference>
<dbReference type="InterPro" id="IPR029149">
    <property type="entry name" value="Creatin/AminoP/Spt16_N"/>
</dbReference>
<organism evidence="3 4">
    <name type="scientific">Sediminibacillus dalangtanensis</name>
    <dbReference type="NCBI Taxonomy" id="2729421"/>
    <lineage>
        <taxon>Bacteria</taxon>
        <taxon>Bacillati</taxon>
        <taxon>Bacillota</taxon>
        <taxon>Bacilli</taxon>
        <taxon>Bacillales</taxon>
        <taxon>Bacillaceae</taxon>
        <taxon>Sediminibacillus</taxon>
    </lineage>
</organism>
<dbReference type="RefSeq" id="WP_209369175.1">
    <property type="nucleotide sequence ID" value="NZ_CP046956.1"/>
</dbReference>
<dbReference type="Pfam" id="PF00557">
    <property type="entry name" value="Peptidase_M24"/>
    <property type="match status" value="1"/>
</dbReference>
<dbReference type="InterPro" id="IPR036005">
    <property type="entry name" value="Creatinase/aminopeptidase-like"/>
</dbReference>
<protein>
    <submittedName>
        <fullName evidence="3">M24 family metallopeptidase</fullName>
    </submittedName>
</protein>